<name>A0ABT2V7A0_9PSED</name>
<dbReference type="Proteomes" id="UP001139994">
    <property type="component" value="Unassembled WGS sequence"/>
</dbReference>
<accession>A0ABT2V7A0</accession>
<reference evidence="1" key="3">
    <citation type="journal article" date="2023" name="mSystems">
        <title>Charting the Lipopeptidome of Nonpathogenic Pseudomonas.</title>
        <authorList>
            <person name="Cesa-Luna C."/>
            <person name="Geudens N."/>
            <person name="Girard L."/>
            <person name="De Roo V."/>
            <person name="Maklad H.R."/>
            <person name="Martins J.C."/>
            <person name="Hofte M."/>
            <person name="De Mot R."/>
        </authorList>
    </citation>
    <scope>NUCLEOTIDE SEQUENCE</scope>
    <source>
        <strain evidence="1">COR51</strain>
    </source>
</reference>
<evidence type="ECO:0000313" key="2">
    <source>
        <dbReference type="Proteomes" id="UP001139994"/>
    </source>
</evidence>
<gene>
    <name evidence="1" type="ORF">OC929_04740</name>
</gene>
<dbReference type="EMBL" id="JAOSLA010000004">
    <property type="protein sequence ID" value="MCU7237348.1"/>
    <property type="molecule type" value="Genomic_DNA"/>
</dbReference>
<organism evidence="1 2">
    <name type="scientific">Pseudomonas peradeniyensis</name>
    <dbReference type="NCBI Taxonomy" id="2745488"/>
    <lineage>
        <taxon>Bacteria</taxon>
        <taxon>Pseudomonadati</taxon>
        <taxon>Pseudomonadota</taxon>
        <taxon>Gammaproteobacteria</taxon>
        <taxon>Pseudomonadales</taxon>
        <taxon>Pseudomonadaceae</taxon>
        <taxon>Pseudomonas</taxon>
    </lineage>
</organism>
<reference evidence="1" key="2">
    <citation type="submission" date="2022-09" db="EMBL/GenBank/DDBJ databases">
        <authorList>
            <person name="Cesa-Luna C."/>
            <person name="Girard L."/>
            <person name="Lood C."/>
            <person name="Hofte M."/>
            <person name="De Mot R."/>
        </authorList>
    </citation>
    <scope>NUCLEOTIDE SEQUENCE</scope>
    <source>
        <strain evidence="1">COR51</strain>
    </source>
</reference>
<evidence type="ECO:0008006" key="3">
    <source>
        <dbReference type="Google" id="ProtNLM"/>
    </source>
</evidence>
<proteinExistence type="predicted"/>
<protein>
    <recommendedName>
        <fullName evidence="3">Apea-like HEPN domain-containing protein</fullName>
    </recommendedName>
</protein>
<comment type="caution">
    <text evidence="1">The sequence shown here is derived from an EMBL/GenBank/DDBJ whole genome shotgun (WGS) entry which is preliminary data.</text>
</comment>
<sequence>MQVYLSCPDCIEEQARHEASSEPPDYVNTPKRLKSYPVQLTNEISYEVKCDFGHSSAVLVGSTNHEILFEFGVHSILDGYYREAITSFAASLERFYEFASRSIAIAYGCPEEKEVKCWEYVAAQSERQLGAYIYLYAAHFKEEPRLLSGSNVKLRNASVHKGKIPTRNQAVKFGNEVLSIITEISLKLWQTIPQAAHKVLSDRTQISINNIVNAGGTRPKHVQSIGLATHGKRPLEEHLKRKVMEHSRNTLDKHRKIIEELKNR</sequence>
<keyword evidence="2" id="KW-1185">Reference proteome</keyword>
<dbReference type="RefSeq" id="WP_262950569.1">
    <property type="nucleotide sequence ID" value="NZ_JAOSLA010000004.1"/>
</dbReference>
<reference evidence="1" key="1">
    <citation type="journal article" date="2022" name="Microbiol. Spectr.">
        <title>An Nuclear Magnetic Resonance Fingerprint Matching Approach for the Identification and Structural Re-Evaluation of Pseudomonas Lipopeptides.</title>
        <authorList>
            <person name="De Roo V."/>
            <person name="Verleysen Y."/>
            <person name="Kovacs B."/>
            <person name="De Vleeschouwer M."/>
            <person name="Muangkaew P."/>
            <person name="Girard L."/>
            <person name="Hofte M."/>
            <person name="De Mot R."/>
            <person name="Madder A."/>
            <person name="Geudens N."/>
            <person name="Martins J.C."/>
        </authorList>
    </citation>
    <scope>NUCLEOTIDE SEQUENCE</scope>
    <source>
        <strain evidence="1">COR51</strain>
    </source>
</reference>
<evidence type="ECO:0000313" key="1">
    <source>
        <dbReference type="EMBL" id="MCU7237348.1"/>
    </source>
</evidence>